<comment type="caution">
    <text evidence="2">The sequence shown here is derived from an EMBL/GenBank/DDBJ whole genome shotgun (WGS) entry which is preliminary data.</text>
</comment>
<dbReference type="PROSITE" id="PS50172">
    <property type="entry name" value="BRCT"/>
    <property type="match status" value="2"/>
</dbReference>
<dbReference type="EMBL" id="CAJNOU010002431">
    <property type="protein sequence ID" value="CAF1320945.1"/>
    <property type="molecule type" value="Genomic_DNA"/>
</dbReference>
<accession>A0A815FMG9</accession>
<proteinExistence type="predicted"/>
<feature type="domain" description="BRCT" evidence="1">
    <location>
        <begin position="181"/>
        <end position="268"/>
    </location>
</feature>
<reference evidence="2" key="1">
    <citation type="submission" date="2021-02" db="EMBL/GenBank/DDBJ databases">
        <authorList>
            <person name="Nowell W R."/>
        </authorList>
    </citation>
    <scope>NUCLEOTIDE SEQUENCE</scope>
</reference>
<dbReference type="EMBL" id="CAJOBE010000096">
    <property type="protein sequence ID" value="CAF3567123.1"/>
    <property type="molecule type" value="Genomic_DNA"/>
</dbReference>
<dbReference type="InterPro" id="IPR001357">
    <property type="entry name" value="BRCT_dom"/>
</dbReference>
<dbReference type="Gene3D" id="3.40.50.10190">
    <property type="entry name" value="BRCT domain"/>
    <property type="match status" value="2"/>
</dbReference>
<evidence type="ECO:0000313" key="3">
    <source>
        <dbReference type="EMBL" id="CAF3567123.1"/>
    </source>
</evidence>
<evidence type="ECO:0000313" key="2">
    <source>
        <dbReference type="EMBL" id="CAF1320945.1"/>
    </source>
</evidence>
<dbReference type="InterPro" id="IPR036420">
    <property type="entry name" value="BRCT_dom_sf"/>
</dbReference>
<evidence type="ECO:0000313" key="4">
    <source>
        <dbReference type="Proteomes" id="UP000663889"/>
    </source>
</evidence>
<gene>
    <name evidence="3" type="ORF">FNK824_LOCUS1752</name>
    <name evidence="2" type="ORF">SEV965_LOCUS27308</name>
</gene>
<name>A0A815FMG9_9BILA</name>
<dbReference type="Proteomes" id="UP000663874">
    <property type="component" value="Unassembled WGS sequence"/>
</dbReference>
<sequence length="379" mass="43360">MSIPSQSQSSPIIHFTNIVRRGSSPSNQVIISPSTSIDYDSQQQFSALVNRPQSTPISSPLLLSRLSSNFFDNQQTNENSIIVTKNNKKQRITTLNYSSLTNVTPLNGINDNTKSQILFEIYDDDDDNNNNNNNENRYLLRPPPLMVLSQSIQAKHPEQLTDTKLNNRFSSIKDLPNAPANYSFVFYGFTLTQIEEAKRLTRRMGDCFTSEIIDLTTTHVILPNDDPHMTITLDLILAFIYGCRIVIFEWLKSSSHIGEWLYFNRFEPKRFFNSNPSLNIYRKSRQQQKPIELFSECGLIYLTSLVQQRQLLLKLITLLGGNITISRGRAKIIVGRSSKILQIIIHPQVNEQWVIDSIKMGKCLSTDNYLIENYNDLST</sequence>
<organism evidence="2 4">
    <name type="scientific">Rotaria sordida</name>
    <dbReference type="NCBI Taxonomy" id="392033"/>
    <lineage>
        <taxon>Eukaryota</taxon>
        <taxon>Metazoa</taxon>
        <taxon>Spiralia</taxon>
        <taxon>Gnathifera</taxon>
        <taxon>Rotifera</taxon>
        <taxon>Eurotatoria</taxon>
        <taxon>Bdelloidea</taxon>
        <taxon>Philodinida</taxon>
        <taxon>Philodinidae</taxon>
        <taxon>Rotaria</taxon>
    </lineage>
</organism>
<feature type="domain" description="BRCT" evidence="1">
    <location>
        <begin position="300"/>
        <end position="371"/>
    </location>
</feature>
<dbReference type="Proteomes" id="UP000663889">
    <property type="component" value="Unassembled WGS sequence"/>
</dbReference>
<dbReference type="AlphaFoldDB" id="A0A815FMG9"/>
<evidence type="ECO:0000259" key="1">
    <source>
        <dbReference type="PROSITE" id="PS50172"/>
    </source>
</evidence>
<protein>
    <recommendedName>
        <fullName evidence="1">BRCT domain-containing protein</fullName>
    </recommendedName>
</protein>
<dbReference type="SUPFAM" id="SSF52113">
    <property type="entry name" value="BRCT domain"/>
    <property type="match status" value="2"/>
</dbReference>